<evidence type="ECO:0000313" key="2">
    <source>
        <dbReference type="EMBL" id="CAA9325777.1"/>
    </source>
</evidence>
<gene>
    <name evidence="2" type="ORF">AVDCRST_MAG11-2219</name>
</gene>
<proteinExistence type="predicted"/>
<reference evidence="2" key="1">
    <citation type="submission" date="2020-02" db="EMBL/GenBank/DDBJ databases">
        <authorList>
            <person name="Meier V. D."/>
        </authorList>
    </citation>
    <scope>NUCLEOTIDE SEQUENCE</scope>
    <source>
        <strain evidence="2">AVDCRST_MAG11</strain>
    </source>
</reference>
<feature type="compositionally biased region" description="Basic residues" evidence="1">
    <location>
        <begin position="1"/>
        <end position="27"/>
    </location>
</feature>
<feature type="compositionally biased region" description="Basic residues" evidence="1">
    <location>
        <begin position="70"/>
        <end position="84"/>
    </location>
</feature>
<dbReference type="AlphaFoldDB" id="A0A6J4L789"/>
<dbReference type="EMBL" id="CADCTU010000514">
    <property type="protein sequence ID" value="CAA9325777.1"/>
    <property type="molecule type" value="Genomic_DNA"/>
</dbReference>
<feature type="non-terminal residue" evidence="2">
    <location>
        <position position="125"/>
    </location>
</feature>
<feature type="compositionally biased region" description="Low complexity" evidence="1">
    <location>
        <begin position="28"/>
        <end position="42"/>
    </location>
</feature>
<organism evidence="2">
    <name type="scientific">uncultured Gemmatimonadaceae bacterium</name>
    <dbReference type="NCBI Taxonomy" id="246130"/>
    <lineage>
        <taxon>Bacteria</taxon>
        <taxon>Pseudomonadati</taxon>
        <taxon>Gemmatimonadota</taxon>
        <taxon>Gemmatimonadia</taxon>
        <taxon>Gemmatimonadales</taxon>
        <taxon>Gemmatimonadaceae</taxon>
        <taxon>environmental samples</taxon>
    </lineage>
</organism>
<feature type="compositionally biased region" description="Low complexity" evidence="1">
    <location>
        <begin position="55"/>
        <end position="67"/>
    </location>
</feature>
<name>A0A6J4L789_9BACT</name>
<protein>
    <submittedName>
        <fullName evidence="2">Putative membrane protein</fullName>
    </submittedName>
</protein>
<feature type="region of interest" description="Disordered" evidence="1">
    <location>
        <begin position="1"/>
        <end position="125"/>
    </location>
</feature>
<accession>A0A6J4L789</accession>
<feature type="non-terminal residue" evidence="2">
    <location>
        <position position="1"/>
    </location>
</feature>
<sequence>DLPRPRRRGARRPPRLRALRGARRARRAPLAARGVGARPRGAVRGGDRVHRVRLPAHAARGGAAATRRGGGVRRRLHRPLRHRRDLPGGAHARDPARAGRGGAAGERGGLRRVAAATARGPARGL</sequence>
<evidence type="ECO:0000256" key="1">
    <source>
        <dbReference type="SAM" id="MobiDB-lite"/>
    </source>
</evidence>